<name>A0A0X3NM11_SCHSO</name>
<keyword evidence="1" id="KW-1133">Transmembrane helix</keyword>
<evidence type="ECO:0000256" key="1">
    <source>
        <dbReference type="SAM" id="Phobius"/>
    </source>
</evidence>
<proteinExistence type="predicted"/>
<evidence type="ECO:0000313" key="2">
    <source>
        <dbReference type="EMBL" id="JAP40513.1"/>
    </source>
</evidence>
<organism evidence="2">
    <name type="scientific">Schistocephalus solidus</name>
    <name type="common">Tapeworm</name>
    <dbReference type="NCBI Taxonomy" id="70667"/>
    <lineage>
        <taxon>Eukaryota</taxon>
        <taxon>Metazoa</taxon>
        <taxon>Spiralia</taxon>
        <taxon>Lophotrochozoa</taxon>
        <taxon>Platyhelminthes</taxon>
        <taxon>Cestoda</taxon>
        <taxon>Eucestoda</taxon>
        <taxon>Diphyllobothriidea</taxon>
        <taxon>Diphyllobothriidae</taxon>
        <taxon>Schistocephalus</taxon>
    </lineage>
</organism>
<accession>A0A0X3NM11</accession>
<feature type="transmembrane region" description="Helical" evidence="1">
    <location>
        <begin position="1587"/>
        <end position="1611"/>
    </location>
</feature>
<dbReference type="EMBL" id="GEEE01022712">
    <property type="protein sequence ID" value="JAP40513.1"/>
    <property type="molecule type" value="Transcribed_RNA"/>
</dbReference>
<sequence length="1630" mass="186010">YYLVRTCLPSERIMELYNFFLHFFISTYFILCQTTDSTPGTFEFSGAHAFMELDTQALACSNLSQSVFSLDFDIFIKSNTSIIMAGVSGRYDAPSMFPYNARKQRPRNIITDNRVYDGDPLAFVLYLERPYIRLVILRLTDLTIRLYLQHALGLYDRPWYGWHRVSVRTGSQKKLINYRTRMAQVQTEIIFKFDHKEARRQLRPEDMLWPLWADLRKQAVEEANMFFAADLREITHSVLLNEIFFGLPPEECLSRYAVDRFIKKHSEFKETFEATAYGVFNGRRGEFREVTSFYPFSGSIRNIALGSGCHCHGEAFGPRFIQLGSDVRWTWLCDARTIPESLLQKQTSMITPPCRSDETTQPCACASRSGRAVCLCPTTAKCKKLPDSLIWSLPNSEDIFLDSMRSAASLKTDLRMVQTMRRLAYDVVEPVQLDTPVSSTIFTNTAREIIIGKDTALGKNTGVVLAENEESWKQSDSCFTNIFTCRHGIVYRCWLFIDPDSIGKVPEDCEVPRLILFKHASSPDSPWHFMLTYEALQNRNFAGNESQKQVFVVGARLMAPPSLLWQVEGCSTDVIRLLPGRWSQVTVEWNTTHMTMLFNGRICATAPLATVHNVGQGDSFSPRNTPFVYFGKSVRRRINETLCSSKSPTYAIRDFSFSVLKPPSKVKTDKMFSFMYLQMRVPAEGIVYLQEQVEILLRSVSSIPSNNALMNSKIHLPKTFLDNIFVTFTLSPLDRLRSRNQKSLTVLGFPELGFYVTLQLLRGNNWALQLLHAIEDEGCETFESSFYLPKVCLLTPCHVEIERGPSRNFTVVCQKERLTLISQKTTVSKQNCSQFIESESCKDTYANHLNNKSVLQCASTNLLPYSDVSLYFYPKLKLLEFGFISSGPFPTIECHFTQLEGMISGQINPNALALTDFCRLSHELAGLSINLLKVNVNQSENTEDSFEKRNARNPAFPISTADPETHPVLHVKKRHANCVQGCKHSTPALQCFHALEFCHFGVTVSFWMVYIPSYQKDKPSMQQTWRVAELVGRTNSRLSISLAMDWTDSEQRRDGEVALTLMAELRMDRYYEPEHTFANIWKATVSPSQMKDANAKWAFVVVSWSDLSGLEVSLNKELMAIGNRTLEREREVSKTPDLLTEGLFIGCLLAPDRWSGNAGEVLIDEFHFIPADRSRLDSIEQDIGFDPENAKIPMCNIDTCLVDLTCRDHSERKTLSSKSRLCRCMSPRRFCTEIPPNPNLRNGKQPKGKPSTRPLCTPACLNSGLCRWTLIKGTWKSVCDCSRTFYWGDSCQHEYVGRLPFEDQDEFSAPDENSSRTSSFAFVNVESENNIRLLFRIPVNSAEKEIEKYIEFHGRTRRSAPERSNMSERKDVLLSFEGENGTICALAIFNHQIGYTCDSKLANPRAWVSLVPCSEPSSVTLDNGMMHALEIDLQLDYFRVRVDHQPFYPPEVQSFACKEEFTDENWIFVRFTESVVSSFLDRTAKLGEIEKQASVPQVFHKIFMGAWPDGSDEFPGALGGFKKNNDSMILPTFTSSDEKTNGIYRFNKQFNASHRRIKWILMSSLTPVTVRFDDEDTNYLETNGIYIIQWLVGSLFLLIVLSALFVLLCLLRWKAKDSRGFACRKCVWMP</sequence>
<gene>
    <name evidence="2" type="ORF">TR165234</name>
</gene>
<protein>
    <submittedName>
        <fullName evidence="2">Uncharacterized protein</fullName>
    </submittedName>
</protein>
<feature type="non-terminal residue" evidence="2">
    <location>
        <position position="1630"/>
    </location>
</feature>
<keyword evidence="1" id="KW-0472">Membrane</keyword>
<keyword evidence="1" id="KW-0812">Transmembrane</keyword>
<feature type="non-terminal residue" evidence="2">
    <location>
        <position position="1"/>
    </location>
</feature>
<reference evidence="2" key="1">
    <citation type="submission" date="2016-01" db="EMBL/GenBank/DDBJ databases">
        <title>Reference transcriptome for the parasite Schistocephalus solidus: insights into the molecular evolution of parasitism.</title>
        <authorList>
            <person name="Hebert F.O."/>
            <person name="Grambauer S."/>
            <person name="Barber I."/>
            <person name="Landry C.R."/>
            <person name="Aubin-Horth N."/>
        </authorList>
    </citation>
    <scope>NUCLEOTIDE SEQUENCE</scope>
</reference>